<evidence type="ECO:0000256" key="1">
    <source>
        <dbReference type="SAM" id="MobiDB-lite"/>
    </source>
</evidence>
<dbReference type="Proteomes" id="UP000198508">
    <property type="component" value="Unassembled WGS sequence"/>
</dbReference>
<dbReference type="EMBL" id="FOIM01000048">
    <property type="protein sequence ID" value="SEU18758.1"/>
    <property type="molecule type" value="Genomic_DNA"/>
</dbReference>
<feature type="chain" id="PRO_5038894826" description="DUF3829 domain-containing protein" evidence="2">
    <location>
        <begin position="23"/>
        <end position="345"/>
    </location>
</feature>
<feature type="region of interest" description="Disordered" evidence="1">
    <location>
        <begin position="29"/>
        <end position="58"/>
    </location>
</feature>
<dbReference type="STRING" id="460384.SAMN05216313_1484"/>
<gene>
    <name evidence="3" type="ORF">SAMN05216313_1484</name>
</gene>
<evidence type="ECO:0000313" key="3">
    <source>
        <dbReference type="EMBL" id="SEU18758.1"/>
    </source>
</evidence>
<sequence>MRKRSMTILAAAALAASLTVGGCGSKSPEAGGKFGGEKDLTLAPSTEAETEAETEPELDEETMDLIKYNVYIELNNDILEVLNNIDYYFVVVGDGEEFALLPDTGLTYGYRIVGLNTETLDMALELADMEPSYGDMDAMVKEMADPLRKLMESFSEISRMHGAYADNQYAKPKELHPVILEAAMEFGPIAYDYYDAVTVFANERAEQFREELKGEGHMIQYYASNNIDLTRKIINVIEEQGVWDENITDMDLTEVRPLYDELAASVEEFNTVCADNDQLIKESLSNSKPFDLLFDKQLQAIEWMIQQVESGKPIEDVSLEPLGSISHVINTMNECVDRYNSVFGD</sequence>
<evidence type="ECO:0008006" key="5">
    <source>
        <dbReference type="Google" id="ProtNLM"/>
    </source>
</evidence>
<proteinExistence type="predicted"/>
<dbReference type="RefSeq" id="WP_092371259.1">
    <property type="nucleotide sequence ID" value="NZ_CABJCG010000024.1"/>
</dbReference>
<keyword evidence="2" id="KW-0732">Signal</keyword>
<dbReference type="InterPro" id="IPR024291">
    <property type="entry name" value="DUF3829"/>
</dbReference>
<name>A0A1I0K5G4_9FIRM</name>
<protein>
    <recommendedName>
        <fullName evidence="5">DUF3829 domain-containing protein</fullName>
    </recommendedName>
</protein>
<evidence type="ECO:0000313" key="4">
    <source>
        <dbReference type="Proteomes" id="UP000198508"/>
    </source>
</evidence>
<dbReference type="PROSITE" id="PS51257">
    <property type="entry name" value="PROKAR_LIPOPROTEIN"/>
    <property type="match status" value="1"/>
</dbReference>
<keyword evidence="4" id="KW-1185">Reference proteome</keyword>
<feature type="compositionally biased region" description="Acidic residues" evidence="1">
    <location>
        <begin position="48"/>
        <end position="58"/>
    </location>
</feature>
<dbReference type="Pfam" id="PF12889">
    <property type="entry name" value="DUF3829"/>
    <property type="match status" value="1"/>
</dbReference>
<organism evidence="3 4">
    <name type="scientific">Enterocloster lavalensis</name>
    <dbReference type="NCBI Taxonomy" id="460384"/>
    <lineage>
        <taxon>Bacteria</taxon>
        <taxon>Bacillati</taxon>
        <taxon>Bacillota</taxon>
        <taxon>Clostridia</taxon>
        <taxon>Lachnospirales</taxon>
        <taxon>Lachnospiraceae</taxon>
        <taxon>Enterocloster</taxon>
    </lineage>
</organism>
<accession>A0A1I0K5G4</accession>
<evidence type="ECO:0000256" key="2">
    <source>
        <dbReference type="SAM" id="SignalP"/>
    </source>
</evidence>
<dbReference type="AlphaFoldDB" id="A0A1I0K5G4"/>
<feature type="signal peptide" evidence="2">
    <location>
        <begin position="1"/>
        <end position="22"/>
    </location>
</feature>
<reference evidence="4" key="1">
    <citation type="submission" date="2016-10" db="EMBL/GenBank/DDBJ databases">
        <authorList>
            <person name="Varghese N."/>
            <person name="Submissions S."/>
        </authorList>
    </citation>
    <scope>NUCLEOTIDE SEQUENCE [LARGE SCALE GENOMIC DNA]</scope>
    <source>
        <strain evidence="4">NLAE-zl-G277</strain>
    </source>
</reference>